<sequence length="140" mass="14772">MLDGAECFRGKSVETKKTVLIVDDDDLVLESIDLHLSATEDFQTIRVLGSAGAISHMQNAPSIDVIVADVILAGSVSGIDLCQKAINRYPRIAVVVITADPEVQCAEIPERGVFLRKPFGGEQLLEAIGVALGRVGGTAA</sequence>
<feature type="modified residue" description="4-aspartylphosphate" evidence="2">
    <location>
        <position position="69"/>
    </location>
</feature>
<dbReference type="EMBL" id="BMXT01000001">
    <property type="protein sequence ID" value="GGY20153.1"/>
    <property type="molecule type" value="Genomic_DNA"/>
</dbReference>
<organism evidence="4 5">
    <name type="scientific">Rhodanobacter panaciterrae</name>
    <dbReference type="NCBI Taxonomy" id="490572"/>
    <lineage>
        <taxon>Bacteria</taxon>
        <taxon>Pseudomonadati</taxon>
        <taxon>Pseudomonadota</taxon>
        <taxon>Gammaproteobacteria</taxon>
        <taxon>Lysobacterales</taxon>
        <taxon>Rhodanobacteraceae</taxon>
        <taxon>Rhodanobacter</taxon>
    </lineage>
</organism>
<evidence type="ECO:0000313" key="4">
    <source>
        <dbReference type="EMBL" id="GGY20153.1"/>
    </source>
</evidence>
<dbReference type="SUPFAM" id="SSF52172">
    <property type="entry name" value="CheY-like"/>
    <property type="match status" value="1"/>
</dbReference>
<evidence type="ECO:0000259" key="3">
    <source>
        <dbReference type="PROSITE" id="PS50110"/>
    </source>
</evidence>
<dbReference type="PANTHER" id="PTHR44591:SF3">
    <property type="entry name" value="RESPONSE REGULATORY DOMAIN-CONTAINING PROTEIN"/>
    <property type="match status" value="1"/>
</dbReference>
<feature type="domain" description="Response regulatory" evidence="3">
    <location>
        <begin position="18"/>
        <end position="132"/>
    </location>
</feature>
<proteinExistence type="predicted"/>
<evidence type="ECO:0000256" key="1">
    <source>
        <dbReference type="ARBA" id="ARBA00022553"/>
    </source>
</evidence>
<dbReference type="InterPro" id="IPR001789">
    <property type="entry name" value="Sig_transdc_resp-reg_receiver"/>
</dbReference>
<dbReference type="PANTHER" id="PTHR44591">
    <property type="entry name" value="STRESS RESPONSE REGULATOR PROTEIN 1"/>
    <property type="match status" value="1"/>
</dbReference>
<dbReference type="PROSITE" id="PS50110">
    <property type="entry name" value="RESPONSE_REGULATORY"/>
    <property type="match status" value="1"/>
</dbReference>
<keyword evidence="1 2" id="KW-0597">Phosphoprotein</keyword>
<name>A0ABQ2ZQD8_9GAMM</name>
<keyword evidence="5" id="KW-1185">Reference proteome</keyword>
<dbReference type="Pfam" id="PF00072">
    <property type="entry name" value="Response_reg"/>
    <property type="match status" value="1"/>
</dbReference>
<dbReference type="InterPro" id="IPR011006">
    <property type="entry name" value="CheY-like_superfamily"/>
</dbReference>
<comment type="caution">
    <text evidence="4">The sequence shown here is derived from an EMBL/GenBank/DDBJ whole genome shotgun (WGS) entry which is preliminary data.</text>
</comment>
<gene>
    <name evidence="4" type="ORF">GCM10008098_10760</name>
</gene>
<evidence type="ECO:0000313" key="5">
    <source>
        <dbReference type="Proteomes" id="UP000621898"/>
    </source>
</evidence>
<dbReference type="Proteomes" id="UP000621898">
    <property type="component" value="Unassembled WGS sequence"/>
</dbReference>
<dbReference type="SMART" id="SM00448">
    <property type="entry name" value="REC"/>
    <property type="match status" value="1"/>
</dbReference>
<evidence type="ECO:0000256" key="2">
    <source>
        <dbReference type="PROSITE-ProRule" id="PRU00169"/>
    </source>
</evidence>
<dbReference type="Gene3D" id="3.40.50.2300">
    <property type="match status" value="1"/>
</dbReference>
<accession>A0ABQ2ZQD8</accession>
<protein>
    <recommendedName>
        <fullName evidence="3">Response regulatory domain-containing protein</fullName>
    </recommendedName>
</protein>
<dbReference type="InterPro" id="IPR050595">
    <property type="entry name" value="Bact_response_regulator"/>
</dbReference>
<reference evidence="5" key="1">
    <citation type="journal article" date="2019" name="Int. J. Syst. Evol. Microbiol.">
        <title>The Global Catalogue of Microorganisms (GCM) 10K type strain sequencing project: providing services to taxonomists for standard genome sequencing and annotation.</title>
        <authorList>
            <consortium name="The Broad Institute Genomics Platform"/>
            <consortium name="The Broad Institute Genome Sequencing Center for Infectious Disease"/>
            <person name="Wu L."/>
            <person name="Ma J."/>
        </authorList>
    </citation>
    <scope>NUCLEOTIDE SEQUENCE [LARGE SCALE GENOMIC DNA]</scope>
    <source>
        <strain evidence="5">KCTC 22232</strain>
    </source>
</reference>